<name>A0AAN5C709_9BILA</name>
<proteinExistence type="predicted"/>
<dbReference type="Proteomes" id="UP001328107">
    <property type="component" value="Unassembled WGS sequence"/>
</dbReference>
<evidence type="ECO:0000256" key="1">
    <source>
        <dbReference type="SAM" id="MobiDB-lite"/>
    </source>
</evidence>
<feature type="compositionally biased region" description="Basic and acidic residues" evidence="1">
    <location>
        <begin position="71"/>
        <end position="86"/>
    </location>
</feature>
<evidence type="ECO:0000313" key="3">
    <source>
        <dbReference type="Proteomes" id="UP001328107"/>
    </source>
</evidence>
<keyword evidence="3" id="KW-1185">Reference proteome</keyword>
<organism evidence="2 3">
    <name type="scientific">Pristionchus mayeri</name>
    <dbReference type="NCBI Taxonomy" id="1317129"/>
    <lineage>
        <taxon>Eukaryota</taxon>
        <taxon>Metazoa</taxon>
        <taxon>Ecdysozoa</taxon>
        <taxon>Nematoda</taxon>
        <taxon>Chromadorea</taxon>
        <taxon>Rhabditida</taxon>
        <taxon>Rhabditina</taxon>
        <taxon>Diplogasteromorpha</taxon>
        <taxon>Diplogasteroidea</taxon>
        <taxon>Neodiplogasteridae</taxon>
        <taxon>Pristionchus</taxon>
    </lineage>
</organism>
<accession>A0AAN5C709</accession>
<dbReference type="AlphaFoldDB" id="A0AAN5C709"/>
<evidence type="ECO:0000313" key="2">
    <source>
        <dbReference type="EMBL" id="GMR32342.1"/>
    </source>
</evidence>
<feature type="compositionally biased region" description="Basic and acidic residues" evidence="1">
    <location>
        <begin position="1"/>
        <end position="32"/>
    </location>
</feature>
<feature type="compositionally biased region" description="Basic residues" evidence="1">
    <location>
        <begin position="40"/>
        <end position="51"/>
    </location>
</feature>
<feature type="non-terminal residue" evidence="2">
    <location>
        <position position="93"/>
    </location>
</feature>
<comment type="caution">
    <text evidence="2">The sequence shown here is derived from an EMBL/GenBank/DDBJ whole genome shotgun (WGS) entry which is preliminary data.</text>
</comment>
<feature type="non-terminal residue" evidence="2">
    <location>
        <position position="1"/>
    </location>
</feature>
<protein>
    <submittedName>
        <fullName evidence="2">Uncharacterized protein</fullName>
    </submittedName>
</protein>
<gene>
    <name evidence="2" type="ORF">PMAYCL1PPCAC_02537</name>
</gene>
<feature type="compositionally biased region" description="Basic and acidic residues" evidence="1">
    <location>
        <begin position="52"/>
        <end position="61"/>
    </location>
</feature>
<feature type="region of interest" description="Disordered" evidence="1">
    <location>
        <begin position="1"/>
        <end position="93"/>
    </location>
</feature>
<sequence length="93" mass="11319">KRREKEIHSRKNAPRTEHKEMPKERVIYRERPVSPTIGTPKRKWQNVHNKKRDTEDQSKKERERKKKSDHKKSDARAVRNASDETRSPFYQQL</sequence>
<reference evidence="3" key="1">
    <citation type="submission" date="2022-10" db="EMBL/GenBank/DDBJ databases">
        <title>Genome assembly of Pristionchus species.</title>
        <authorList>
            <person name="Yoshida K."/>
            <person name="Sommer R.J."/>
        </authorList>
    </citation>
    <scope>NUCLEOTIDE SEQUENCE [LARGE SCALE GENOMIC DNA]</scope>
    <source>
        <strain evidence="3">RS5460</strain>
    </source>
</reference>
<dbReference type="EMBL" id="BTRK01000001">
    <property type="protein sequence ID" value="GMR32342.1"/>
    <property type="molecule type" value="Genomic_DNA"/>
</dbReference>